<dbReference type="InterPro" id="IPR045073">
    <property type="entry name" value="Omega/Tau-like"/>
</dbReference>
<evidence type="ECO:0000256" key="3">
    <source>
        <dbReference type="ARBA" id="ARBA00025743"/>
    </source>
</evidence>
<dbReference type="PROSITE" id="PS51354">
    <property type="entry name" value="GLUTAREDOXIN_2"/>
    <property type="match status" value="1"/>
</dbReference>
<dbReference type="FunFam" id="1.20.1050.10:FF:000016">
    <property type="entry name" value="Glutathione S-transferase U9"/>
    <property type="match status" value="1"/>
</dbReference>
<dbReference type="GO" id="GO:0004364">
    <property type="term" value="F:glutathione transferase activity"/>
    <property type="evidence" value="ECO:0007669"/>
    <property type="project" value="UniProtKB-UniRule"/>
</dbReference>
<evidence type="ECO:0000256" key="4">
    <source>
        <dbReference type="ARBA" id="ARBA00047960"/>
    </source>
</evidence>
<dbReference type="GO" id="GO:0006749">
    <property type="term" value="P:glutathione metabolic process"/>
    <property type="evidence" value="ECO:0007669"/>
    <property type="project" value="InterPro"/>
</dbReference>
<sequence length="227" mass="26530">MEEKKGEVVLFGTWASTFCTRVELALKLKGIPYEYVEEDLTKKSELFLSLNPVHKKVPVLVHNGKSIAESLIILEYIEECWNTTPKLLPEDPYQRAKVRFWTNYYDQKIMARLLPIIVSRGEEREKAIKEFNELLKAFEEGINKDFPEEFPFFERKTLGYLDIVVGTTLCNYEAFHEVVAVVFSPEKNPVIMGWVKALKNHPLMKEMLPPHDKLVDKMREKYLGQYP</sequence>
<dbReference type="PANTHER" id="PTHR11260">
    <property type="entry name" value="GLUTATHIONE S-TRANSFERASE, GST, SUPERFAMILY, GST DOMAIN CONTAINING"/>
    <property type="match status" value="1"/>
</dbReference>
<reference evidence="8 9" key="1">
    <citation type="submission" date="2024-01" db="EMBL/GenBank/DDBJ databases">
        <title>A telomere-to-telomere, gap-free genome of sweet tea (Lithocarpus litseifolius).</title>
        <authorList>
            <person name="Zhou J."/>
        </authorList>
    </citation>
    <scope>NUCLEOTIDE SEQUENCE [LARGE SCALE GENOMIC DNA]</scope>
    <source>
        <strain evidence="8">Zhou-2022a</strain>
        <tissue evidence="8">Leaf</tissue>
    </source>
</reference>
<dbReference type="Proteomes" id="UP001459277">
    <property type="component" value="Unassembled WGS sequence"/>
</dbReference>
<dbReference type="SUPFAM" id="SSF47616">
    <property type="entry name" value="GST C-terminal domain-like"/>
    <property type="match status" value="1"/>
</dbReference>
<dbReference type="SUPFAM" id="SSF52833">
    <property type="entry name" value="Thioredoxin-like"/>
    <property type="match status" value="1"/>
</dbReference>
<evidence type="ECO:0000256" key="1">
    <source>
        <dbReference type="ARBA" id="ARBA00022575"/>
    </source>
</evidence>
<evidence type="ECO:0000256" key="5">
    <source>
        <dbReference type="RuleBase" id="RU369102"/>
    </source>
</evidence>
<comment type="caution">
    <text evidence="8">The sequence shown here is derived from an EMBL/GenBank/DDBJ whole genome shotgun (WGS) entry which is preliminary data.</text>
</comment>
<dbReference type="CDD" id="cd03058">
    <property type="entry name" value="GST_N_Tau"/>
    <property type="match status" value="1"/>
</dbReference>
<evidence type="ECO:0000259" key="7">
    <source>
        <dbReference type="PROSITE" id="PS50405"/>
    </source>
</evidence>
<dbReference type="SFLD" id="SFLDS00019">
    <property type="entry name" value="Glutathione_Transferase_(cytos"/>
    <property type="match status" value="1"/>
</dbReference>
<protein>
    <recommendedName>
        <fullName evidence="5">Glutathione S-transferase</fullName>
        <ecNumber evidence="5">2.5.1.18</ecNumber>
    </recommendedName>
</protein>
<keyword evidence="1" id="KW-0216">Detoxification</keyword>
<evidence type="ECO:0000259" key="6">
    <source>
        <dbReference type="PROSITE" id="PS50404"/>
    </source>
</evidence>
<dbReference type="InterPro" id="IPR004045">
    <property type="entry name" value="Glutathione_S-Trfase_N"/>
</dbReference>
<evidence type="ECO:0000313" key="9">
    <source>
        <dbReference type="Proteomes" id="UP001459277"/>
    </source>
</evidence>
<dbReference type="InterPro" id="IPR045074">
    <property type="entry name" value="GST_C_Tau"/>
</dbReference>
<dbReference type="Gene3D" id="3.40.30.10">
    <property type="entry name" value="Glutaredoxin"/>
    <property type="match status" value="1"/>
</dbReference>
<dbReference type="PANTHER" id="PTHR11260:SF622">
    <property type="entry name" value="GLUTATHIONE S-TRANSFERASE"/>
    <property type="match status" value="1"/>
</dbReference>
<dbReference type="Gene3D" id="1.20.1050.10">
    <property type="match status" value="1"/>
</dbReference>
<keyword evidence="5" id="KW-0963">Cytoplasm</keyword>
<dbReference type="CDD" id="cd03185">
    <property type="entry name" value="GST_C_Tau"/>
    <property type="match status" value="1"/>
</dbReference>
<dbReference type="InterPro" id="IPR040079">
    <property type="entry name" value="Glutathione_S-Trfase"/>
</dbReference>
<feature type="domain" description="GST N-terminal" evidence="6">
    <location>
        <begin position="6"/>
        <end position="85"/>
    </location>
</feature>
<dbReference type="EC" id="2.5.1.18" evidence="5"/>
<gene>
    <name evidence="8" type="ORF">SO802_011461</name>
</gene>
<proteinExistence type="inferred from homology"/>
<evidence type="ECO:0000256" key="2">
    <source>
        <dbReference type="ARBA" id="ARBA00022679"/>
    </source>
</evidence>
<accession>A0AAW2D019</accession>
<dbReference type="PROSITE" id="PS50405">
    <property type="entry name" value="GST_CTER"/>
    <property type="match status" value="1"/>
</dbReference>
<evidence type="ECO:0000313" key="8">
    <source>
        <dbReference type="EMBL" id="KAL0003900.1"/>
    </source>
</evidence>
<dbReference type="AlphaFoldDB" id="A0AAW2D019"/>
<dbReference type="Pfam" id="PF02798">
    <property type="entry name" value="GST_N"/>
    <property type="match status" value="1"/>
</dbReference>
<dbReference type="InterPro" id="IPR036282">
    <property type="entry name" value="Glutathione-S-Trfase_C_sf"/>
</dbReference>
<organism evidence="8 9">
    <name type="scientific">Lithocarpus litseifolius</name>
    <dbReference type="NCBI Taxonomy" id="425828"/>
    <lineage>
        <taxon>Eukaryota</taxon>
        <taxon>Viridiplantae</taxon>
        <taxon>Streptophyta</taxon>
        <taxon>Embryophyta</taxon>
        <taxon>Tracheophyta</taxon>
        <taxon>Spermatophyta</taxon>
        <taxon>Magnoliopsida</taxon>
        <taxon>eudicotyledons</taxon>
        <taxon>Gunneridae</taxon>
        <taxon>Pentapetalae</taxon>
        <taxon>rosids</taxon>
        <taxon>fabids</taxon>
        <taxon>Fagales</taxon>
        <taxon>Fagaceae</taxon>
        <taxon>Lithocarpus</taxon>
    </lineage>
</organism>
<dbReference type="FunFam" id="3.40.30.10:FF:000014">
    <property type="entry name" value="Tau class glutathione S-transferase"/>
    <property type="match status" value="1"/>
</dbReference>
<dbReference type="EMBL" id="JAZDWU010000004">
    <property type="protein sequence ID" value="KAL0003900.1"/>
    <property type="molecule type" value="Genomic_DNA"/>
</dbReference>
<comment type="function">
    <text evidence="5">Is involved in the conjugation of reduced glutathione to a wide number of exogenous and endogenous hydrophobic electrophiles.</text>
</comment>
<comment type="similarity">
    <text evidence="3">Belongs to the GST superfamily. Tau family.</text>
</comment>
<keyword evidence="2 5" id="KW-0808">Transferase</keyword>
<dbReference type="PROSITE" id="PS50404">
    <property type="entry name" value="GST_NTER"/>
    <property type="match status" value="1"/>
</dbReference>
<dbReference type="SFLD" id="SFLDG01152">
    <property type="entry name" value="Main.3:_Omega-_and_Tau-like"/>
    <property type="match status" value="1"/>
</dbReference>
<feature type="domain" description="GST C-terminal" evidence="7">
    <location>
        <begin position="91"/>
        <end position="223"/>
    </location>
</feature>
<keyword evidence="9" id="KW-1185">Reference proteome</keyword>
<dbReference type="GO" id="GO:0009407">
    <property type="term" value="P:toxin catabolic process"/>
    <property type="evidence" value="ECO:0007669"/>
    <property type="project" value="UniProtKB-ARBA"/>
</dbReference>
<comment type="catalytic activity">
    <reaction evidence="4 5">
        <text>RX + glutathione = an S-substituted glutathione + a halide anion + H(+)</text>
        <dbReference type="Rhea" id="RHEA:16437"/>
        <dbReference type="ChEBI" id="CHEBI:15378"/>
        <dbReference type="ChEBI" id="CHEBI:16042"/>
        <dbReference type="ChEBI" id="CHEBI:17792"/>
        <dbReference type="ChEBI" id="CHEBI:57925"/>
        <dbReference type="ChEBI" id="CHEBI:90779"/>
        <dbReference type="EC" id="2.5.1.18"/>
    </reaction>
</comment>
<name>A0AAW2D019_9ROSI</name>
<dbReference type="GO" id="GO:0005829">
    <property type="term" value="C:cytosol"/>
    <property type="evidence" value="ECO:0007669"/>
    <property type="project" value="UniProtKB-SubCell"/>
</dbReference>
<dbReference type="InterPro" id="IPR010987">
    <property type="entry name" value="Glutathione-S-Trfase_C-like"/>
</dbReference>
<dbReference type="InterPro" id="IPR036249">
    <property type="entry name" value="Thioredoxin-like_sf"/>
</dbReference>
<dbReference type="SFLD" id="SFLDG00358">
    <property type="entry name" value="Main_(cytGST)"/>
    <property type="match status" value="1"/>
</dbReference>
<comment type="subcellular location">
    <subcellularLocation>
        <location evidence="5">Cytoplasm</location>
        <location evidence="5">Cytosol</location>
    </subcellularLocation>
</comment>